<dbReference type="PANTHER" id="PTHR11439">
    <property type="entry name" value="GAG-POL-RELATED RETROTRANSPOSON"/>
    <property type="match status" value="1"/>
</dbReference>
<dbReference type="SUPFAM" id="SSF56672">
    <property type="entry name" value="DNA/RNA polymerases"/>
    <property type="match status" value="1"/>
</dbReference>
<gene>
    <name evidence="1" type="ORF">L195_g037953</name>
</gene>
<dbReference type="STRING" id="57577.A0A2K3LTS1"/>
<feature type="non-terminal residue" evidence="1">
    <location>
        <position position="1"/>
    </location>
</feature>
<dbReference type="CDD" id="cd09272">
    <property type="entry name" value="RNase_HI_RT_Ty1"/>
    <property type="match status" value="1"/>
</dbReference>
<evidence type="ECO:0000313" key="1">
    <source>
        <dbReference type="EMBL" id="PNX81928.1"/>
    </source>
</evidence>
<name>A0A2K3LTS1_TRIPR</name>
<sequence length="203" mass="22952">RIKTIPDTQFKIKDLGILKYFLGLEVAHSQASITISQLKYCLDLLESSWLLGSKPASTPLDPSLKLHQDSSPSFEDIPAYRRLIGKLFYLNTTRPDITLATQQLSQFLNSPTITHYKTACRVIRYLKHNPGKGLMFPRHSDKQILGYVDADWAGCIDSRRSTTGFCFFLGQSLISWRAKKQQTISRSSSEAEYRALSTATCEL</sequence>
<reference evidence="1 2" key="1">
    <citation type="journal article" date="2014" name="Am. J. Bot.">
        <title>Genome assembly and annotation for red clover (Trifolium pratense; Fabaceae).</title>
        <authorList>
            <person name="Istvanek J."/>
            <person name="Jaros M."/>
            <person name="Krenek A."/>
            <person name="Repkova J."/>
        </authorList>
    </citation>
    <scope>NUCLEOTIDE SEQUENCE [LARGE SCALE GENOMIC DNA]</scope>
    <source>
        <strain evidence="2">cv. Tatra</strain>
        <tissue evidence="1">Young leaves</tissue>
    </source>
</reference>
<dbReference type="InterPro" id="IPR043502">
    <property type="entry name" value="DNA/RNA_pol_sf"/>
</dbReference>
<protein>
    <submittedName>
        <fullName evidence="1">Retrovirus-related Pol polyprotein from transposon TNT 1-94</fullName>
    </submittedName>
</protein>
<dbReference type="PANTHER" id="PTHR11439:SF463">
    <property type="entry name" value="REVERSE TRANSCRIPTASE TY1_COPIA-TYPE DOMAIN-CONTAINING PROTEIN"/>
    <property type="match status" value="1"/>
</dbReference>
<evidence type="ECO:0000313" key="2">
    <source>
        <dbReference type="Proteomes" id="UP000236291"/>
    </source>
</evidence>
<dbReference type="Proteomes" id="UP000236291">
    <property type="component" value="Unassembled WGS sequence"/>
</dbReference>
<comment type="caution">
    <text evidence="1">The sequence shown here is derived from an EMBL/GenBank/DDBJ whole genome shotgun (WGS) entry which is preliminary data.</text>
</comment>
<dbReference type="EMBL" id="ASHM01040914">
    <property type="protein sequence ID" value="PNX81928.1"/>
    <property type="molecule type" value="Genomic_DNA"/>
</dbReference>
<accession>A0A2K3LTS1</accession>
<proteinExistence type="predicted"/>
<organism evidence="1 2">
    <name type="scientific">Trifolium pratense</name>
    <name type="common">Red clover</name>
    <dbReference type="NCBI Taxonomy" id="57577"/>
    <lineage>
        <taxon>Eukaryota</taxon>
        <taxon>Viridiplantae</taxon>
        <taxon>Streptophyta</taxon>
        <taxon>Embryophyta</taxon>
        <taxon>Tracheophyta</taxon>
        <taxon>Spermatophyta</taxon>
        <taxon>Magnoliopsida</taxon>
        <taxon>eudicotyledons</taxon>
        <taxon>Gunneridae</taxon>
        <taxon>Pentapetalae</taxon>
        <taxon>rosids</taxon>
        <taxon>fabids</taxon>
        <taxon>Fabales</taxon>
        <taxon>Fabaceae</taxon>
        <taxon>Papilionoideae</taxon>
        <taxon>50 kb inversion clade</taxon>
        <taxon>NPAAA clade</taxon>
        <taxon>Hologalegina</taxon>
        <taxon>IRL clade</taxon>
        <taxon>Trifolieae</taxon>
        <taxon>Trifolium</taxon>
    </lineage>
</organism>
<reference evidence="1 2" key="2">
    <citation type="journal article" date="2017" name="Front. Plant Sci.">
        <title>Gene Classification and Mining of Molecular Markers Useful in Red Clover (Trifolium pratense) Breeding.</title>
        <authorList>
            <person name="Istvanek J."/>
            <person name="Dluhosova J."/>
            <person name="Dluhos P."/>
            <person name="Patkova L."/>
            <person name="Nedelnik J."/>
            <person name="Repkova J."/>
        </authorList>
    </citation>
    <scope>NUCLEOTIDE SEQUENCE [LARGE SCALE GENOMIC DNA]</scope>
    <source>
        <strain evidence="2">cv. Tatra</strain>
        <tissue evidence="1">Young leaves</tissue>
    </source>
</reference>
<dbReference type="AlphaFoldDB" id="A0A2K3LTS1"/>